<dbReference type="PANTHER" id="PTHR43326">
    <property type="entry name" value="METHIONYL-TRNA SYNTHETASE"/>
    <property type="match status" value="1"/>
</dbReference>
<reference evidence="10 11" key="1">
    <citation type="journal article" date="2012" name="BMC Genomics">
        <title>Comparative genomic analysis and phylogenetic position of Theileria equi.</title>
        <authorList>
            <person name="Kappmeyer L.S."/>
            <person name="Thiagarajan M."/>
            <person name="Herndon D.R."/>
            <person name="Ramsay J.D."/>
            <person name="Caler E."/>
            <person name="Djikeng A."/>
            <person name="Gillespie J.J."/>
            <person name="Lau A.O."/>
            <person name="Roalson E.H."/>
            <person name="Silva J.C."/>
            <person name="Silva M.G."/>
            <person name="Suarez C.E."/>
            <person name="Ueti M.W."/>
            <person name="Nene V.M."/>
            <person name="Mealey R.H."/>
            <person name="Knowles D.P."/>
            <person name="Brayton K.A."/>
        </authorList>
    </citation>
    <scope>NUCLEOTIDE SEQUENCE [LARGE SCALE GENOMIC DNA]</scope>
    <source>
        <strain evidence="10 11">WA</strain>
    </source>
</reference>
<dbReference type="AlphaFoldDB" id="L1LG49"/>
<evidence type="ECO:0000313" key="11">
    <source>
        <dbReference type="Proteomes" id="UP000031512"/>
    </source>
</evidence>
<keyword evidence="8" id="KW-0812">Transmembrane</keyword>
<dbReference type="eggNOG" id="KOG0436">
    <property type="taxonomic scope" value="Eukaryota"/>
</dbReference>
<keyword evidence="8" id="KW-0472">Membrane</keyword>
<dbReference type="GeneID" id="15807687"/>
<keyword evidence="8" id="KW-1133">Transmembrane helix</keyword>
<feature type="domain" description="Methionyl/Leucyl tRNA synthetase" evidence="9">
    <location>
        <begin position="65"/>
        <end position="199"/>
    </location>
</feature>
<evidence type="ECO:0000256" key="6">
    <source>
        <dbReference type="ARBA" id="ARBA00023146"/>
    </source>
</evidence>
<dbReference type="GO" id="GO:0004825">
    <property type="term" value="F:methionine-tRNA ligase activity"/>
    <property type="evidence" value="ECO:0007669"/>
    <property type="project" value="UniProtKB-EC"/>
</dbReference>
<dbReference type="EC" id="6.1.1.10" evidence="1"/>
<dbReference type="Proteomes" id="UP000031512">
    <property type="component" value="Unassembled WGS sequence"/>
</dbReference>
<dbReference type="STRING" id="1537102.L1LG49"/>
<organism evidence="10 11">
    <name type="scientific">Theileria equi strain WA</name>
    <dbReference type="NCBI Taxonomy" id="1537102"/>
    <lineage>
        <taxon>Eukaryota</taxon>
        <taxon>Sar</taxon>
        <taxon>Alveolata</taxon>
        <taxon>Apicomplexa</taxon>
        <taxon>Aconoidasida</taxon>
        <taxon>Piroplasmida</taxon>
        <taxon>Theileriidae</taxon>
        <taxon>Theileria</taxon>
    </lineage>
</organism>
<dbReference type="InterPro" id="IPR014729">
    <property type="entry name" value="Rossmann-like_a/b/a_fold"/>
</dbReference>
<evidence type="ECO:0000259" key="9">
    <source>
        <dbReference type="Pfam" id="PF09334"/>
    </source>
</evidence>
<keyword evidence="5 7" id="KW-0648">Protein biosynthesis</keyword>
<dbReference type="PRINTS" id="PR01041">
    <property type="entry name" value="TRNASYNTHMET"/>
</dbReference>
<dbReference type="Gene3D" id="3.40.50.620">
    <property type="entry name" value="HUPs"/>
    <property type="match status" value="1"/>
</dbReference>
<evidence type="ECO:0000256" key="7">
    <source>
        <dbReference type="RuleBase" id="RU363039"/>
    </source>
</evidence>
<evidence type="ECO:0000256" key="2">
    <source>
        <dbReference type="ARBA" id="ARBA00022598"/>
    </source>
</evidence>
<dbReference type="OrthoDB" id="24670at2759"/>
<keyword evidence="4 7" id="KW-0067">ATP-binding</keyword>
<feature type="domain" description="Methionyl/Leucyl tRNA synthetase" evidence="9">
    <location>
        <begin position="214"/>
        <end position="431"/>
    </location>
</feature>
<comment type="caution">
    <text evidence="10">The sequence shown here is derived from an EMBL/GenBank/DDBJ whole genome shotgun (WGS) entry which is preliminary data.</text>
</comment>
<accession>L1LG49</accession>
<keyword evidence="2 7" id="KW-0436">Ligase</keyword>
<dbReference type="Pfam" id="PF09334">
    <property type="entry name" value="tRNA-synt_1g"/>
    <property type="match status" value="2"/>
</dbReference>
<evidence type="ECO:0000256" key="4">
    <source>
        <dbReference type="ARBA" id="ARBA00022840"/>
    </source>
</evidence>
<keyword evidence="3 7" id="KW-0547">Nucleotide-binding</keyword>
<dbReference type="Gene3D" id="2.170.220.10">
    <property type="match status" value="1"/>
</dbReference>
<sequence length="587" mass="67718">MHIKYFYLIICINFPSLLCFNIFPGRKNVYLVPRNAKENEIKNRKLKSSFVDAEYASKNTNGSFIITTPLFYINGDPHLGHSYTVVFADVIKRFLELKGNDVKLLVGTDEHGSKIERRSKLFNQDPADYVSEYRSKFLNMFNAYDISSDISIHTDEEKNKLFVRQIFKILLKRGFIYRGIHKGYFSPKEDLYFPQSQVSDGKSPQGFDVIPVNEPAYFFKLSSWRKKLTEFFIEHKTSVVPETRYSEIMKILESELPDVAITRRNYTWGVKIPCVCDITPPVDCAIHGSSNYGITETFYVWFDAFLGYLSGILSLSDENIDQILNDMTNKITNEIHRKSVLIQVIGKDILTFHSFLWPAILFSLGIQPFDKFYIHGWILCKGEKMSKSYGSVTPAMPLHSSDISRFMLMTLGQFGNDFEFHSSNFRQSENTVRNTFAAACYRVTGLLNIRWNGKIEFPGKYYGNILDTLGSDQDILEGYITTGRVDRYMEHLETMAIKINKFLTLNKVWKLRPEEQNFKDIIWTACSSLLCLAVHTLPIMPKLARTIISRLNPELNDTPIDQNKLRFAVLDSLERINYSPVHGEPLI</sequence>
<protein>
    <recommendedName>
        <fullName evidence="1">methionine--tRNA ligase</fullName>
        <ecNumber evidence="1">6.1.1.10</ecNumber>
    </recommendedName>
</protein>
<dbReference type="VEuPathDB" id="PiroplasmaDB:BEWA_042770"/>
<keyword evidence="6 7" id="KW-0030">Aminoacyl-tRNA synthetase</keyword>
<dbReference type="KEGG" id="beq:BEWA_042770"/>
<dbReference type="GO" id="GO:0005524">
    <property type="term" value="F:ATP binding"/>
    <property type="evidence" value="ECO:0007669"/>
    <property type="project" value="UniProtKB-KW"/>
</dbReference>
<dbReference type="SUPFAM" id="SSF52374">
    <property type="entry name" value="Nucleotidylyl transferase"/>
    <property type="match status" value="1"/>
</dbReference>
<dbReference type="Gene3D" id="1.10.730.10">
    <property type="entry name" value="Isoleucyl-tRNA Synthetase, Domain 1"/>
    <property type="match status" value="1"/>
</dbReference>
<dbReference type="GO" id="GO:0006431">
    <property type="term" value="P:methionyl-tRNA aminoacylation"/>
    <property type="evidence" value="ECO:0007669"/>
    <property type="project" value="InterPro"/>
</dbReference>
<proteinExistence type="inferred from homology"/>
<keyword evidence="11" id="KW-1185">Reference proteome</keyword>
<dbReference type="RefSeq" id="XP_004833691.1">
    <property type="nucleotide sequence ID" value="XM_004833634.1"/>
</dbReference>
<dbReference type="InterPro" id="IPR009080">
    <property type="entry name" value="tRNAsynth_Ia_anticodon-bd"/>
</dbReference>
<feature type="transmembrane region" description="Helical" evidence="8">
    <location>
        <begin position="5"/>
        <end position="23"/>
    </location>
</feature>
<dbReference type="InterPro" id="IPR023457">
    <property type="entry name" value="Met-tRNA_synth_2"/>
</dbReference>
<evidence type="ECO:0000256" key="5">
    <source>
        <dbReference type="ARBA" id="ARBA00022917"/>
    </source>
</evidence>
<evidence type="ECO:0000313" key="10">
    <source>
        <dbReference type="EMBL" id="EKX74239.1"/>
    </source>
</evidence>
<evidence type="ECO:0000256" key="1">
    <source>
        <dbReference type="ARBA" id="ARBA00012838"/>
    </source>
</evidence>
<comment type="similarity">
    <text evidence="7">Belongs to the class-I aminoacyl-tRNA synthetase family.</text>
</comment>
<dbReference type="InterPro" id="IPR015413">
    <property type="entry name" value="Methionyl/Leucyl_tRNA_Synth"/>
</dbReference>
<evidence type="ECO:0000256" key="8">
    <source>
        <dbReference type="SAM" id="Phobius"/>
    </source>
</evidence>
<gene>
    <name evidence="10" type="ORF">BEWA_042770</name>
</gene>
<evidence type="ECO:0000256" key="3">
    <source>
        <dbReference type="ARBA" id="ARBA00022741"/>
    </source>
</evidence>
<dbReference type="EMBL" id="ACOU01000002">
    <property type="protein sequence ID" value="EKX74239.1"/>
    <property type="molecule type" value="Genomic_DNA"/>
</dbReference>
<dbReference type="InterPro" id="IPR033911">
    <property type="entry name" value="MetRS_core"/>
</dbReference>
<dbReference type="SUPFAM" id="SSF47323">
    <property type="entry name" value="Anticodon-binding domain of a subclass of class I aminoacyl-tRNA synthetases"/>
    <property type="match status" value="1"/>
</dbReference>
<dbReference type="PANTHER" id="PTHR43326:SF1">
    <property type="entry name" value="METHIONINE--TRNA LIGASE, MITOCHONDRIAL"/>
    <property type="match status" value="1"/>
</dbReference>
<name>L1LG49_THEEQ</name>